<accession>A0A8J4C1G9</accession>
<protein>
    <submittedName>
        <fullName evidence="2">Uncharacterized protein</fullName>
    </submittedName>
</protein>
<dbReference type="Proteomes" id="UP000747110">
    <property type="component" value="Unassembled WGS sequence"/>
</dbReference>
<keyword evidence="3" id="KW-1185">Reference proteome</keyword>
<evidence type="ECO:0000313" key="2">
    <source>
        <dbReference type="EMBL" id="GIL69618.1"/>
    </source>
</evidence>
<dbReference type="AlphaFoldDB" id="A0A8J4C1G9"/>
<sequence>MAWGALTQLTQLEITNHYDDNLLPCFWTVLPRLPHLRSLNLSNFDINNSLLVAVRMGLRGREEGRGEEKWGKGTEGNKDRQSQAVIRCRERGAGEWVTGSGEP</sequence>
<dbReference type="SUPFAM" id="SSF52047">
    <property type="entry name" value="RNI-like"/>
    <property type="match status" value="1"/>
</dbReference>
<dbReference type="OrthoDB" id="549212at2759"/>
<organism evidence="2 3">
    <name type="scientific">Volvox reticuliferus</name>
    <dbReference type="NCBI Taxonomy" id="1737510"/>
    <lineage>
        <taxon>Eukaryota</taxon>
        <taxon>Viridiplantae</taxon>
        <taxon>Chlorophyta</taxon>
        <taxon>core chlorophytes</taxon>
        <taxon>Chlorophyceae</taxon>
        <taxon>CS clade</taxon>
        <taxon>Chlamydomonadales</taxon>
        <taxon>Volvocaceae</taxon>
        <taxon>Volvox</taxon>
    </lineage>
</organism>
<evidence type="ECO:0000313" key="3">
    <source>
        <dbReference type="Proteomes" id="UP000747110"/>
    </source>
</evidence>
<feature type="region of interest" description="Disordered" evidence="1">
    <location>
        <begin position="62"/>
        <end position="84"/>
    </location>
</feature>
<evidence type="ECO:0000256" key="1">
    <source>
        <dbReference type="SAM" id="MobiDB-lite"/>
    </source>
</evidence>
<comment type="caution">
    <text evidence="2">The sequence shown here is derived from an EMBL/GenBank/DDBJ whole genome shotgun (WGS) entry which is preliminary data.</text>
</comment>
<gene>
    <name evidence="2" type="ORF">Vretifemale_546</name>
</gene>
<reference evidence="2" key="1">
    <citation type="journal article" date="2021" name="Proc. Natl. Acad. Sci. U.S.A.">
        <title>Three genomes in the algal genus Volvox reveal the fate of a haploid sex-determining region after a transition to homothallism.</title>
        <authorList>
            <person name="Yamamoto K."/>
            <person name="Hamaji T."/>
            <person name="Kawai-Toyooka H."/>
            <person name="Matsuzaki R."/>
            <person name="Takahashi F."/>
            <person name="Nishimura Y."/>
            <person name="Kawachi M."/>
            <person name="Noguchi H."/>
            <person name="Minakuchi Y."/>
            <person name="Umen J.G."/>
            <person name="Toyoda A."/>
            <person name="Nozaki H."/>
        </authorList>
    </citation>
    <scope>NUCLEOTIDE SEQUENCE</scope>
    <source>
        <strain evidence="2">NIES-3786</strain>
    </source>
</reference>
<proteinExistence type="predicted"/>
<dbReference type="EMBL" id="BNCP01000001">
    <property type="protein sequence ID" value="GIL69618.1"/>
    <property type="molecule type" value="Genomic_DNA"/>
</dbReference>
<name>A0A8J4C1G9_9CHLO</name>